<proteinExistence type="predicted"/>
<comment type="cofactor">
    <cofactor evidence="1">
        <name>Mg(2+)</name>
        <dbReference type="ChEBI" id="CHEBI:18420"/>
    </cofactor>
</comment>
<dbReference type="AlphaFoldDB" id="A0A1J5PY67"/>
<evidence type="ECO:0000256" key="2">
    <source>
        <dbReference type="ARBA" id="ARBA00011955"/>
    </source>
</evidence>
<comment type="caution">
    <text evidence="11">The sequence shown here is derived from an EMBL/GenBank/DDBJ whole genome shotgun (WGS) entry which is preliminary data.</text>
</comment>
<dbReference type="InterPro" id="IPR024932">
    <property type="entry name" value="ApbE"/>
</dbReference>
<dbReference type="EMBL" id="MLJW01003242">
    <property type="protein sequence ID" value="OIQ72508.1"/>
    <property type="molecule type" value="Genomic_DNA"/>
</dbReference>
<keyword evidence="11" id="KW-0449">Lipoprotein</keyword>
<accession>A0A1J5PY67</accession>
<reference evidence="11" key="1">
    <citation type="submission" date="2016-10" db="EMBL/GenBank/DDBJ databases">
        <title>Sequence of Gallionella enrichment culture.</title>
        <authorList>
            <person name="Poehlein A."/>
            <person name="Muehling M."/>
            <person name="Daniel R."/>
        </authorList>
    </citation>
    <scope>NUCLEOTIDE SEQUENCE</scope>
</reference>
<evidence type="ECO:0000313" key="11">
    <source>
        <dbReference type="EMBL" id="OIQ72508.1"/>
    </source>
</evidence>
<dbReference type="Gene3D" id="3.10.520.10">
    <property type="entry name" value="ApbE-like domains"/>
    <property type="match status" value="1"/>
</dbReference>
<keyword evidence="8" id="KW-0460">Magnesium</keyword>
<keyword evidence="6" id="KW-0479">Metal-binding</keyword>
<dbReference type="PANTHER" id="PTHR30040">
    <property type="entry name" value="THIAMINE BIOSYNTHESIS LIPOPROTEIN APBE"/>
    <property type="match status" value="1"/>
</dbReference>
<protein>
    <recommendedName>
        <fullName evidence="3">FAD:protein FMN transferase</fullName>
        <ecNumber evidence="2">2.7.1.180</ecNumber>
    </recommendedName>
    <alternativeName>
        <fullName evidence="9">Flavin transferase</fullName>
    </alternativeName>
</protein>
<evidence type="ECO:0000256" key="4">
    <source>
        <dbReference type="ARBA" id="ARBA00022630"/>
    </source>
</evidence>
<name>A0A1J5PY67_9ZZZZ</name>
<dbReference type="GO" id="GO:0016740">
    <property type="term" value="F:transferase activity"/>
    <property type="evidence" value="ECO:0007669"/>
    <property type="project" value="UniProtKB-KW"/>
</dbReference>
<dbReference type="EC" id="2.7.1.180" evidence="2"/>
<organism evidence="11">
    <name type="scientific">mine drainage metagenome</name>
    <dbReference type="NCBI Taxonomy" id="410659"/>
    <lineage>
        <taxon>unclassified sequences</taxon>
        <taxon>metagenomes</taxon>
        <taxon>ecological metagenomes</taxon>
    </lineage>
</organism>
<keyword evidence="5" id="KW-0808">Transferase</keyword>
<dbReference type="GO" id="GO:0046872">
    <property type="term" value="F:metal ion binding"/>
    <property type="evidence" value="ECO:0007669"/>
    <property type="project" value="UniProtKB-KW"/>
</dbReference>
<evidence type="ECO:0000256" key="7">
    <source>
        <dbReference type="ARBA" id="ARBA00022827"/>
    </source>
</evidence>
<dbReference type="InterPro" id="IPR003374">
    <property type="entry name" value="ApbE-like_sf"/>
</dbReference>
<dbReference type="Pfam" id="PF02424">
    <property type="entry name" value="ApbE"/>
    <property type="match status" value="1"/>
</dbReference>
<comment type="catalytic activity">
    <reaction evidence="10">
        <text>L-threonyl-[protein] + FAD = FMN-L-threonyl-[protein] + AMP + H(+)</text>
        <dbReference type="Rhea" id="RHEA:36847"/>
        <dbReference type="Rhea" id="RHEA-COMP:11060"/>
        <dbReference type="Rhea" id="RHEA-COMP:11061"/>
        <dbReference type="ChEBI" id="CHEBI:15378"/>
        <dbReference type="ChEBI" id="CHEBI:30013"/>
        <dbReference type="ChEBI" id="CHEBI:57692"/>
        <dbReference type="ChEBI" id="CHEBI:74257"/>
        <dbReference type="ChEBI" id="CHEBI:456215"/>
        <dbReference type="EC" id="2.7.1.180"/>
    </reaction>
</comment>
<gene>
    <name evidence="11" type="primary">apbE_18</name>
    <name evidence="11" type="ORF">GALL_458670</name>
</gene>
<evidence type="ECO:0000256" key="5">
    <source>
        <dbReference type="ARBA" id="ARBA00022679"/>
    </source>
</evidence>
<evidence type="ECO:0000256" key="3">
    <source>
        <dbReference type="ARBA" id="ARBA00016337"/>
    </source>
</evidence>
<dbReference type="SUPFAM" id="SSF143631">
    <property type="entry name" value="ApbE-like"/>
    <property type="match status" value="1"/>
</dbReference>
<evidence type="ECO:0000256" key="9">
    <source>
        <dbReference type="ARBA" id="ARBA00031306"/>
    </source>
</evidence>
<evidence type="ECO:0000256" key="10">
    <source>
        <dbReference type="ARBA" id="ARBA00048540"/>
    </source>
</evidence>
<evidence type="ECO:0000256" key="6">
    <source>
        <dbReference type="ARBA" id="ARBA00022723"/>
    </source>
</evidence>
<keyword evidence="4" id="KW-0285">Flavoprotein</keyword>
<sequence length="251" mass="26589">MTVLTTALDIGERSGGLFDIGVGDLVGAWGFGAEGRTPDQARIAAGLSLRRTPAHKLVELDAAQGRARRHGAVQLDLSGIAKGFGADEMMRCLTGFGIKRALVSLDGELSARGLNEHNMPWAVGVERPDFETRDVLGVIDLTDSAVATSGDYRHWVDVGKMRLSHTMDPRLGGPMRNRVASVSVVHPLCMYADAWATACMVAGEDAGPALARQNGLSALFLLRDGGELREIGVGPMFEGPTAESRPQGARG</sequence>
<evidence type="ECO:0000256" key="8">
    <source>
        <dbReference type="ARBA" id="ARBA00022842"/>
    </source>
</evidence>
<evidence type="ECO:0000256" key="1">
    <source>
        <dbReference type="ARBA" id="ARBA00001946"/>
    </source>
</evidence>
<dbReference type="PANTHER" id="PTHR30040:SF2">
    <property type="entry name" value="FAD:PROTEIN FMN TRANSFERASE"/>
    <property type="match status" value="1"/>
</dbReference>
<keyword evidence="7" id="KW-0274">FAD</keyword>